<evidence type="ECO:0000313" key="3">
    <source>
        <dbReference type="EMBL" id="MFF5296178.1"/>
    </source>
</evidence>
<keyword evidence="4" id="KW-1185">Reference proteome</keyword>
<gene>
    <name evidence="3" type="ORF">ACFY35_42660</name>
</gene>
<protein>
    <submittedName>
        <fullName evidence="3">Uncharacterized protein</fullName>
    </submittedName>
</protein>
<feature type="compositionally biased region" description="Low complexity" evidence="1">
    <location>
        <begin position="95"/>
        <end position="111"/>
    </location>
</feature>
<keyword evidence="2" id="KW-0812">Transmembrane</keyword>
<dbReference type="RefSeq" id="WP_026206689.1">
    <property type="nucleotide sequence ID" value="NZ_JBIAZU010000008.1"/>
</dbReference>
<feature type="region of interest" description="Disordered" evidence="1">
    <location>
        <begin position="95"/>
        <end position="179"/>
    </location>
</feature>
<dbReference type="EMBL" id="JBIAZU010000008">
    <property type="protein sequence ID" value="MFF5296178.1"/>
    <property type="molecule type" value="Genomic_DNA"/>
</dbReference>
<comment type="caution">
    <text evidence="3">The sequence shown here is derived from an EMBL/GenBank/DDBJ whole genome shotgun (WGS) entry which is preliminary data.</text>
</comment>
<feature type="compositionally biased region" description="Pro residues" evidence="1">
    <location>
        <begin position="132"/>
        <end position="143"/>
    </location>
</feature>
<sequence length="179" mass="16946">MAGTVHDGVVAAGDRVGKWAVAFAGGVLVAGLGVFLAVQGLDKADKWASVLGLFVGLAGLGLAVAGAAGARRRRGGQSVSDSVIGGGVTQVRGVRGSVRIAPAPASSGTPTTPSPGSPSPGSAAPGSAQPGSPLPPGSPPPGSAPAAGEGGEGQSVARSSTAGPVWQVDDVGGDAEIDR</sequence>
<keyword evidence="2" id="KW-0472">Membrane</keyword>
<feature type="compositionally biased region" description="Low complexity" evidence="1">
    <location>
        <begin position="119"/>
        <end position="131"/>
    </location>
</feature>
<keyword evidence="2" id="KW-1133">Transmembrane helix</keyword>
<reference evidence="3 4" key="1">
    <citation type="submission" date="2024-10" db="EMBL/GenBank/DDBJ databases">
        <title>The Natural Products Discovery Center: Release of the First 8490 Sequenced Strains for Exploring Actinobacteria Biosynthetic Diversity.</title>
        <authorList>
            <person name="Kalkreuter E."/>
            <person name="Kautsar S.A."/>
            <person name="Yang D."/>
            <person name="Bader C.D."/>
            <person name="Teijaro C.N."/>
            <person name="Fluegel L."/>
            <person name="Davis C.M."/>
            <person name="Simpson J.R."/>
            <person name="Lauterbach L."/>
            <person name="Steele A.D."/>
            <person name="Gui C."/>
            <person name="Meng S."/>
            <person name="Li G."/>
            <person name="Viehrig K."/>
            <person name="Ye F."/>
            <person name="Su P."/>
            <person name="Kiefer A.F."/>
            <person name="Nichols A."/>
            <person name="Cepeda A.J."/>
            <person name="Yan W."/>
            <person name="Fan B."/>
            <person name="Jiang Y."/>
            <person name="Adhikari A."/>
            <person name="Zheng C.-J."/>
            <person name="Schuster L."/>
            <person name="Cowan T.M."/>
            <person name="Smanski M.J."/>
            <person name="Chevrette M.G."/>
            <person name="De Carvalho L.P.S."/>
            <person name="Shen B."/>
        </authorList>
    </citation>
    <scope>NUCLEOTIDE SEQUENCE [LARGE SCALE GENOMIC DNA]</scope>
    <source>
        <strain evidence="3 4">NPDC000087</strain>
    </source>
</reference>
<dbReference type="Proteomes" id="UP001602245">
    <property type="component" value="Unassembled WGS sequence"/>
</dbReference>
<name>A0ABW6WSZ2_9ACTN</name>
<feature type="transmembrane region" description="Helical" evidence="2">
    <location>
        <begin position="47"/>
        <end position="68"/>
    </location>
</feature>
<evidence type="ECO:0000313" key="4">
    <source>
        <dbReference type="Proteomes" id="UP001602245"/>
    </source>
</evidence>
<feature type="transmembrane region" description="Helical" evidence="2">
    <location>
        <begin position="20"/>
        <end position="41"/>
    </location>
</feature>
<evidence type="ECO:0000256" key="1">
    <source>
        <dbReference type="SAM" id="MobiDB-lite"/>
    </source>
</evidence>
<organism evidence="3 4">
    <name type="scientific">Paractinoplanes globisporus</name>
    <dbReference type="NCBI Taxonomy" id="113565"/>
    <lineage>
        <taxon>Bacteria</taxon>
        <taxon>Bacillati</taxon>
        <taxon>Actinomycetota</taxon>
        <taxon>Actinomycetes</taxon>
        <taxon>Micromonosporales</taxon>
        <taxon>Micromonosporaceae</taxon>
        <taxon>Paractinoplanes</taxon>
    </lineage>
</organism>
<evidence type="ECO:0000256" key="2">
    <source>
        <dbReference type="SAM" id="Phobius"/>
    </source>
</evidence>
<accession>A0ABW6WSZ2</accession>
<proteinExistence type="predicted"/>